<evidence type="ECO:0000313" key="1">
    <source>
        <dbReference type="EMBL" id="CAE7173428.1"/>
    </source>
</evidence>
<feature type="non-terminal residue" evidence="1">
    <location>
        <position position="60"/>
    </location>
</feature>
<comment type="caution">
    <text evidence="1">The sequence shown here is derived from an EMBL/GenBank/DDBJ whole genome shotgun (WGS) entry which is preliminary data.</text>
</comment>
<protein>
    <submittedName>
        <fullName evidence="1">ADAMTS9 protein</fullName>
    </submittedName>
</protein>
<dbReference type="EMBL" id="CAJNIZ010000724">
    <property type="protein sequence ID" value="CAE7173428.1"/>
    <property type="molecule type" value="Genomic_DNA"/>
</dbReference>
<feature type="non-terminal residue" evidence="1">
    <location>
        <position position="1"/>
    </location>
</feature>
<organism evidence="1 2">
    <name type="scientific">Symbiodinium pilosum</name>
    <name type="common">Dinoflagellate</name>
    <dbReference type="NCBI Taxonomy" id="2952"/>
    <lineage>
        <taxon>Eukaryota</taxon>
        <taxon>Sar</taxon>
        <taxon>Alveolata</taxon>
        <taxon>Dinophyceae</taxon>
        <taxon>Suessiales</taxon>
        <taxon>Symbiodiniaceae</taxon>
        <taxon>Symbiodinium</taxon>
    </lineage>
</organism>
<dbReference type="AlphaFoldDB" id="A0A812IY63"/>
<sequence>AIVASLEEAEEMQQHIENLDETLRMNLLKRVAVPGKGDCQYLALVESAKKQGINLGGAAD</sequence>
<reference evidence="1" key="1">
    <citation type="submission" date="2021-02" db="EMBL/GenBank/DDBJ databases">
        <authorList>
            <person name="Dougan E. K."/>
            <person name="Rhodes N."/>
            <person name="Thang M."/>
            <person name="Chan C."/>
        </authorList>
    </citation>
    <scope>NUCLEOTIDE SEQUENCE</scope>
</reference>
<keyword evidence="2" id="KW-1185">Reference proteome</keyword>
<proteinExistence type="predicted"/>
<dbReference type="OrthoDB" id="411683at2759"/>
<gene>
    <name evidence="1" type="primary">ADAMTS9</name>
    <name evidence="1" type="ORF">SPIL2461_LOCUS798</name>
</gene>
<dbReference type="Proteomes" id="UP000649617">
    <property type="component" value="Unassembled WGS sequence"/>
</dbReference>
<accession>A0A812IY63</accession>
<evidence type="ECO:0000313" key="2">
    <source>
        <dbReference type="Proteomes" id="UP000649617"/>
    </source>
</evidence>
<name>A0A812IY63_SYMPI</name>